<feature type="signal peptide" evidence="1">
    <location>
        <begin position="1"/>
        <end position="15"/>
    </location>
</feature>
<accession>A0A6G5A5T1</accession>
<dbReference type="OrthoDB" id="6515195at2759"/>
<name>A0A6G5A5T1_RHIMP</name>
<organism evidence="2">
    <name type="scientific">Rhipicephalus microplus</name>
    <name type="common">Cattle tick</name>
    <name type="synonym">Boophilus microplus</name>
    <dbReference type="NCBI Taxonomy" id="6941"/>
    <lineage>
        <taxon>Eukaryota</taxon>
        <taxon>Metazoa</taxon>
        <taxon>Ecdysozoa</taxon>
        <taxon>Arthropoda</taxon>
        <taxon>Chelicerata</taxon>
        <taxon>Arachnida</taxon>
        <taxon>Acari</taxon>
        <taxon>Parasitiformes</taxon>
        <taxon>Ixodida</taxon>
        <taxon>Ixodoidea</taxon>
        <taxon>Ixodidae</taxon>
        <taxon>Rhipicephalinae</taxon>
        <taxon>Rhipicephalus</taxon>
        <taxon>Boophilus</taxon>
    </lineage>
</organism>
<evidence type="ECO:0000313" key="2">
    <source>
        <dbReference type="EMBL" id="NIE45377.1"/>
    </source>
</evidence>
<protein>
    <submittedName>
        <fullName evidence="2">Putative group i salivary lipocalin</fullName>
    </submittedName>
</protein>
<dbReference type="VEuPathDB" id="VectorBase:LOC119167396"/>
<feature type="chain" id="PRO_5026302677" evidence="1">
    <location>
        <begin position="16"/>
        <end position="224"/>
    </location>
</feature>
<reference evidence="2" key="1">
    <citation type="submission" date="2020-03" db="EMBL/GenBank/DDBJ databases">
        <title>A transcriptome and proteome of the tick Rhipicephalus microplus shaped by the genetic composition of its hosts and developmental stage.</title>
        <authorList>
            <person name="Garcia G.R."/>
            <person name="Ribeiro J.M.C."/>
            <person name="Maruyama S.R."/>
            <person name="Gardinasse L.G."/>
            <person name="Nelson K."/>
            <person name="Ferreira B.R."/>
            <person name="Andrade T.G."/>
            <person name="Santos I.K.F.M."/>
        </authorList>
    </citation>
    <scope>NUCLEOTIDE SEQUENCE</scope>
    <source>
        <strain evidence="2">NSGR</strain>
        <tissue evidence="2">Salivary glands</tissue>
    </source>
</reference>
<sequence length="224" mass="26713">MRLLLLFTVLPSLVSVPVKIDYVTDYDEYSFEENFTTTTQRPDTRITRRGGKIVPKMDYVADINKFLDTNETIWVYKSTQITTNSCMVDEVEYTYFIGAFMKRRHVFNNSRYEKTGEVKFSYHFLFENHKLPYNEMKFEEEGVRNPFETIVYQTKDDLCAVFYMNFHRDLNDPETWIEVRVRNSSLEKGPDTECLDRFNSYASGQNVTYNYTIECQCLFRQKTQ</sequence>
<dbReference type="EMBL" id="GIKN01003104">
    <property type="protein sequence ID" value="NIE45377.1"/>
    <property type="molecule type" value="Transcribed_RNA"/>
</dbReference>
<dbReference type="AlphaFoldDB" id="A0A6G5A5T1"/>
<proteinExistence type="predicted"/>
<keyword evidence="1" id="KW-0732">Signal</keyword>
<evidence type="ECO:0000256" key="1">
    <source>
        <dbReference type="SAM" id="SignalP"/>
    </source>
</evidence>